<evidence type="ECO:0000313" key="1">
    <source>
        <dbReference type="EMBL" id="MCW4471156.1"/>
    </source>
</evidence>
<organism evidence="1 2">
    <name type="scientific">Xanthomonas chitinilytica</name>
    <dbReference type="NCBI Taxonomy" id="2989819"/>
    <lineage>
        <taxon>Bacteria</taxon>
        <taxon>Pseudomonadati</taxon>
        <taxon>Pseudomonadota</taxon>
        <taxon>Gammaproteobacteria</taxon>
        <taxon>Lysobacterales</taxon>
        <taxon>Lysobacteraceae</taxon>
        <taxon>Xanthomonas</taxon>
    </lineage>
</organism>
<comment type="caution">
    <text evidence="1">The sequence shown here is derived from an EMBL/GenBank/DDBJ whole genome shotgun (WGS) entry which is preliminary data.</text>
</comment>
<dbReference type="Proteomes" id="UP001209922">
    <property type="component" value="Unassembled WGS sequence"/>
</dbReference>
<dbReference type="RefSeq" id="WP_265126100.1">
    <property type="nucleotide sequence ID" value="NZ_JAPCHY010000001.1"/>
</dbReference>
<evidence type="ECO:0000313" key="2">
    <source>
        <dbReference type="Proteomes" id="UP001209922"/>
    </source>
</evidence>
<dbReference type="PIRSF" id="PIRSF034110">
    <property type="entry name" value="DUF1203"/>
    <property type="match status" value="1"/>
</dbReference>
<accession>A0ABT3JRQ2</accession>
<protein>
    <submittedName>
        <fullName evidence="1">DUF1203 domain-containing protein</fullName>
    </submittedName>
</protein>
<proteinExistence type="predicted"/>
<name>A0ABT3JRQ2_9XANT</name>
<dbReference type="Pfam" id="PF06718">
    <property type="entry name" value="DUF1203"/>
    <property type="match status" value="1"/>
</dbReference>
<dbReference type="EMBL" id="JAPCHY010000001">
    <property type="protein sequence ID" value="MCW4471156.1"/>
    <property type="molecule type" value="Genomic_DNA"/>
</dbReference>
<reference evidence="1 2" key="1">
    <citation type="submission" date="2022-10" db="EMBL/GenBank/DDBJ databases">
        <title>Xanthomonas sp. H13-6.</title>
        <authorList>
            <person name="Liu X."/>
            <person name="Deng Z."/>
            <person name="Jiang Y."/>
            <person name="Yu T."/>
            <person name="Ai J."/>
        </authorList>
    </citation>
    <scope>NUCLEOTIDE SEQUENCE [LARGE SCALE GENOMIC DNA]</scope>
    <source>
        <strain evidence="1 2">H13-6</strain>
    </source>
</reference>
<gene>
    <name evidence="1" type="ORF">OK345_01360</name>
</gene>
<dbReference type="InterPro" id="IPR009593">
    <property type="entry name" value="DUF1203"/>
</dbReference>
<sequence>MFRIEALPLAPFLPLLACSDAELAAQGAARVVADAPTGYPCRVSLTDATPGEMLVLLPWPHQDHDTPYRASGPVFVRQLARQATPQTDEVPAFLLRRSLSVRAYDQRHWIVAARVCTGQDLAATATELFADPRVGYLHLHSPGYGCYLCRVLRA</sequence>
<keyword evidence="2" id="KW-1185">Reference proteome</keyword>